<feature type="domain" description="TonB-dependent receptor plug" evidence="14">
    <location>
        <begin position="118"/>
        <end position="242"/>
    </location>
</feature>
<sequence length="1085" mass="117957">MKKILFLCFILVSTLLQQAMAQSRAVSGTVTDAATGQPLPGVSVLVPGTSVGTATGVDGTYTVNVPEGSNTLVFRFIGYQNVQRTIDNASTIDVSLPLDNQQLSEVVVTALGIERTRNELPYAASTIDGDAVSQTRQQNFTNQLSGKVSGVQIQQNNNLGGSTNIIIRGNKSISGNNQALFVVDGVPLDNSTNNTSDQATGRGGYDYGNAAADINPDDIESMTVLKGAAATALYGSRAANGVVMITTKKGSKKKGIGVTVNTGASWGFIDKSTYTRYQKNYGEGYEGATYNRNPSALPGFWDIDIDGDGDTEPVVPTTQDASAGAAFNPNLLVYHWDAFDPTSPNYMQARPWVAAENDPTTFFEDAYGTSHSIMIDGTGDKGYFKLGYGRNSNDGILPNSNVTKDYLNFAASYDVIKNVAASASINYAETNGLGRFGTGYSGLNPNQTFRQWWPVNVDIQDLKDAYFRTGENVTWNRISPTNAAPAYSDNPYWTRYQNYNNDNRRRLFGNARIDYNPTDWLSIMGRVSLDTYDEIREERIAVGSQGVSEYARQNGRFSEVNYDLMANLNRDLNEDFNFKATVGTNIRETNVSRVRLQTNGGLVIPGLYALTNSVSPIQTFGLGATEPATEVDTRLRVNGYFASVTLGYKQLAFLDLASRVDQSSSLPPENNTYFYPSVSGSFVFSELFEPTYGFTYGKIRANYAEVGNMAQPLSVYTTYNLITPFGGTSLASVNSVRNNPNLEPERTKSWELGLEMTFLDARAGFDVTYYNANSVDQILRAPVSRASGIDYTWINAGEVVNKGFEVSAFGTPVRTEDFSWTINANWTRNRNRVKDLGPIDNYQIASFQGGVTLNASEGEPFGAIKGPGFVYNNGQRVVGEDGLYLSNNDANTTIGDINPDWIGGVTNTLKYKGISLGFLIDVKQGGDLFSLDQSYGLYTGVPESTSFINDLGNPVRNPVTDDETSGGIILPGVNEDGTPNDIRAAVPLALGTDGNPAEAFIYDASYVKLREVTLGYSLPESIVSKLKVFQGIDVSLYGRNLWIIHKNTPYSDPEEGLAAGTLSLGYQSGAYPTTRNVGFNIRARF</sequence>
<comment type="subcellular location">
    <subcellularLocation>
        <location evidence="1 10">Cell outer membrane</location>
        <topology evidence="1 10">Multi-pass membrane protein</topology>
    </subcellularLocation>
</comment>
<keyword evidence="6 11" id="KW-0798">TonB box</keyword>
<keyword evidence="4 10" id="KW-0812">Transmembrane</keyword>
<evidence type="ECO:0000313" key="16">
    <source>
        <dbReference type="Proteomes" id="UP001597369"/>
    </source>
</evidence>
<dbReference type="Pfam" id="PF13715">
    <property type="entry name" value="CarbopepD_reg_2"/>
    <property type="match status" value="1"/>
</dbReference>
<organism evidence="15 16">
    <name type="scientific">Pontibacter silvestris</name>
    <dbReference type="NCBI Taxonomy" id="2305183"/>
    <lineage>
        <taxon>Bacteria</taxon>
        <taxon>Pseudomonadati</taxon>
        <taxon>Bacteroidota</taxon>
        <taxon>Cytophagia</taxon>
        <taxon>Cytophagales</taxon>
        <taxon>Hymenobacteraceae</taxon>
        <taxon>Pontibacter</taxon>
    </lineage>
</organism>
<evidence type="ECO:0000256" key="10">
    <source>
        <dbReference type="PROSITE-ProRule" id="PRU01360"/>
    </source>
</evidence>
<proteinExistence type="inferred from homology"/>
<dbReference type="InterPro" id="IPR012910">
    <property type="entry name" value="Plug_dom"/>
</dbReference>
<keyword evidence="16" id="KW-1185">Reference proteome</keyword>
<evidence type="ECO:0000256" key="11">
    <source>
        <dbReference type="RuleBase" id="RU003357"/>
    </source>
</evidence>
<comment type="caution">
    <text evidence="15">The sequence shown here is derived from an EMBL/GenBank/DDBJ whole genome shotgun (WGS) entry which is preliminary data.</text>
</comment>
<dbReference type="NCBIfam" id="TIGR04056">
    <property type="entry name" value="OMP_RagA_SusC"/>
    <property type="match status" value="1"/>
</dbReference>
<gene>
    <name evidence="15" type="ORF">ACFSKU_05975</name>
</gene>
<dbReference type="PANTHER" id="PTHR30069">
    <property type="entry name" value="TONB-DEPENDENT OUTER MEMBRANE RECEPTOR"/>
    <property type="match status" value="1"/>
</dbReference>
<evidence type="ECO:0000256" key="9">
    <source>
        <dbReference type="ARBA" id="ARBA00023237"/>
    </source>
</evidence>
<reference evidence="16" key="1">
    <citation type="journal article" date="2019" name="Int. J. Syst. Evol. Microbiol.">
        <title>The Global Catalogue of Microorganisms (GCM) 10K type strain sequencing project: providing services to taxonomists for standard genome sequencing and annotation.</title>
        <authorList>
            <consortium name="The Broad Institute Genomics Platform"/>
            <consortium name="The Broad Institute Genome Sequencing Center for Infectious Disease"/>
            <person name="Wu L."/>
            <person name="Ma J."/>
        </authorList>
    </citation>
    <scope>NUCLEOTIDE SEQUENCE [LARGE SCALE GENOMIC DNA]</scope>
    <source>
        <strain evidence="16">JCM 16545</strain>
    </source>
</reference>
<dbReference type="SUPFAM" id="SSF56935">
    <property type="entry name" value="Porins"/>
    <property type="match status" value="1"/>
</dbReference>
<dbReference type="Gene3D" id="2.170.130.10">
    <property type="entry name" value="TonB-dependent receptor, plug domain"/>
    <property type="match status" value="1"/>
</dbReference>
<dbReference type="RefSeq" id="WP_229960165.1">
    <property type="nucleotide sequence ID" value="NZ_JAJJWI010000007.1"/>
</dbReference>
<feature type="domain" description="TonB-dependent receptor-like beta-barrel" evidence="13">
    <location>
        <begin position="472"/>
        <end position="893"/>
    </location>
</feature>
<dbReference type="Pfam" id="PF00593">
    <property type="entry name" value="TonB_dep_Rec_b-barrel"/>
    <property type="match status" value="1"/>
</dbReference>
<evidence type="ECO:0000259" key="14">
    <source>
        <dbReference type="Pfam" id="PF07715"/>
    </source>
</evidence>
<dbReference type="Gene3D" id="2.60.40.1120">
    <property type="entry name" value="Carboxypeptidase-like, regulatory domain"/>
    <property type="match status" value="1"/>
</dbReference>
<keyword evidence="9 10" id="KW-0998">Cell outer membrane</keyword>
<dbReference type="NCBIfam" id="TIGR04057">
    <property type="entry name" value="SusC_RagA_signa"/>
    <property type="match status" value="1"/>
</dbReference>
<dbReference type="SUPFAM" id="SSF49464">
    <property type="entry name" value="Carboxypeptidase regulatory domain-like"/>
    <property type="match status" value="1"/>
</dbReference>
<name>A0ABW4WW74_9BACT</name>
<dbReference type="PANTHER" id="PTHR30069:SF29">
    <property type="entry name" value="HEMOGLOBIN AND HEMOGLOBIN-HAPTOGLOBIN-BINDING PROTEIN 1-RELATED"/>
    <property type="match status" value="1"/>
</dbReference>
<evidence type="ECO:0000256" key="2">
    <source>
        <dbReference type="ARBA" id="ARBA00022448"/>
    </source>
</evidence>
<evidence type="ECO:0000256" key="8">
    <source>
        <dbReference type="ARBA" id="ARBA00023170"/>
    </source>
</evidence>
<evidence type="ECO:0000256" key="7">
    <source>
        <dbReference type="ARBA" id="ARBA00023136"/>
    </source>
</evidence>
<evidence type="ECO:0000259" key="13">
    <source>
        <dbReference type="Pfam" id="PF00593"/>
    </source>
</evidence>
<dbReference type="PROSITE" id="PS52016">
    <property type="entry name" value="TONB_DEPENDENT_REC_3"/>
    <property type="match status" value="1"/>
</dbReference>
<evidence type="ECO:0000256" key="12">
    <source>
        <dbReference type="SAM" id="SignalP"/>
    </source>
</evidence>
<evidence type="ECO:0000256" key="1">
    <source>
        <dbReference type="ARBA" id="ARBA00004571"/>
    </source>
</evidence>
<comment type="similarity">
    <text evidence="10 11">Belongs to the TonB-dependent receptor family.</text>
</comment>
<dbReference type="Pfam" id="PF07715">
    <property type="entry name" value="Plug"/>
    <property type="match status" value="1"/>
</dbReference>
<dbReference type="Gene3D" id="2.40.170.20">
    <property type="entry name" value="TonB-dependent receptor, beta-barrel domain"/>
    <property type="match status" value="1"/>
</dbReference>
<feature type="signal peptide" evidence="12">
    <location>
        <begin position="1"/>
        <end position="21"/>
    </location>
</feature>
<dbReference type="InterPro" id="IPR023997">
    <property type="entry name" value="TonB-dep_OMP_SusC/RagA_CS"/>
</dbReference>
<dbReference type="InterPro" id="IPR036942">
    <property type="entry name" value="Beta-barrel_TonB_sf"/>
</dbReference>
<keyword evidence="8" id="KW-0675">Receptor</keyword>
<dbReference type="EMBL" id="JBHUHV010000019">
    <property type="protein sequence ID" value="MFD2066426.1"/>
    <property type="molecule type" value="Genomic_DNA"/>
</dbReference>
<dbReference type="InterPro" id="IPR008969">
    <property type="entry name" value="CarboxyPept-like_regulatory"/>
</dbReference>
<evidence type="ECO:0000256" key="4">
    <source>
        <dbReference type="ARBA" id="ARBA00022692"/>
    </source>
</evidence>
<evidence type="ECO:0000256" key="3">
    <source>
        <dbReference type="ARBA" id="ARBA00022452"/>
    </source>
</evidence>
<feature type="chain" id="PRO_5047462837" evidence="12">
    <location>
        <begin position="22"/>
        <end position="1085"/>
    </location>
</feature>
<accession>A0ABW4WW74</accession>
<keyword evidence="7 10" id="KW-0472">Membrane</keyword>
<dbReference type="InterPro" id="IPR037066">
    <property type="entry name" value="Plug_dom_sf"/>
</dbReference>
<dbReference type="Proteomes" id="UP001597369">
    <property type="component" value="Unassembled WGS sequence"/>
</dbReference>
<protein>
    <submittedName>
        <fullName evidence="15">SusC/RagA family TonB-linked outer membrane protein</fullName>
    </submittedName>
</protein>
<keyword evidence="2 10" id="KW-0813">Transport</keyword>
<keyword evidence="3 10" id="KW-1134">Transmembrane beta strand</keyword>
<evidence type="ECO:0000256" key="5">
    <source>
        <dbReference type="ARBA" id="ARBA00022729"/>
    </source>
</evidence>
<evidence type="ECO:0000313" key="15">
    <source>
        <dbReference type="EMBL" id="MFD2066426.1"/>
    </source>
</evidence>
<dbReference type="InterPro" id="IPR000531">
    <property type="entry name" value="Beta-barrel_TonB"/>
</dbReference>
<dbReference type="InterPro" id="IPR039426">
    <property type="entry name" value="TonB-dep_rcpt-like"/>
</dbReference>
<keyword evidence="5 12" id="KW-0732">Signal</keyword>
<evidence type="ECO:0000256" key="6">
    <source>
        <dbReference type="ARBA" id="ARBA00023077"/>
    </source>
</evidence>
<dbReference type="InterPro" id="IPR023996">
    <property type="entry name" value="TonB-dep_OMP_SusC/RagA"/>
</dbReference>